<dbReference type="eggNOG" id="ENOG502QQ8K">
    <property type="taxonomic scope" value="Eukaryota"/>
</dbReference>
<keyword evidence="13" id="KW-1185">Reference proteome</keyword>
<proteinExistence type="predicted"/>
<dbReference type="SUPFAM" id="SSF52058">
    <property type="entry name" value="L domain-like"/>
    <property type="match status" value="1"/>
</dbReference>
<dbReference type="FunFam" id="3.80.10.10:FF:000041">
    <property type="entry name" value="LRR receptor-like serine/threonine-protein kinase ERECTA"/>
    <property type="match status" value="1"/>
</dbReference>
<protein>
    <recommendedName>
        <fullName evidence="9">Cell wall hydroxyproline-rich glycoprotein</fullName>
    </recommendedName>
</protein>
<keyword evidence="7" id="KW-0379">Hydroxylation</keyword>
<evidence type="ECO:0000313" key="13">
    <source>
        <dbReference type="Proteomes" id="UP000016936"/>
    </source>
</evidence>
<dbReference type="InterPro" id="IPR051582">
    <property type="entry name" value="LRR_extensin-like_regulator"/>
</dbReference>
<dbReference type="AlphaFoldDB" id="M2UK61"/>
<dbReference type="PANTHER" id="PTHR32093:SF128">
    <property type="entry name" value="LEUCINE-RICH REPEAT-CONTAINING N-TERMINAL PLANT-TYPE DOMAIN-CONTAINING PROTEIN"/>
    <property type="match status" value="1"/>
</dbReference>
<dbReference type="HOGENOM" id="CLU_000288_23_1_1"/>
<reference evidence="13" key="2">
    <citation type="journal article" date="2013" name="PLoS Genet.">
        <title>Comparative genome structure, secondary metabolite, and effector coding capacity across Cochliobolus pathogens.</title>
        <authorList>
            <person name="Condon B.J."/>
            <person name="Leng Y."/>
            <person name="Wu D."/>
            <person name="Bushley K.E."/>
            <person name="Ohm R.A."/>
            <person name="Otillar R."/>
            <person name="Martin J."/>
            <person name="Schackwitz W."/>
            <person name="Grimwood J."/>
            <person name="MohdZainudin N."/>
            <person name="Xue C."/>
            <person name="Wang R."/>
            <person name="Manning V.A."/>
            <person name="Dhillon B."/>
            <person name="Tu Z.J."/>
            <person name="Steffenson B.J."/>
            <person name="Salamov A."/>
            <person name="Sun H."/>
            <person name="Lowry S."/>
            <person name="LaButti K."/>
            <person name="Han J."/>
            <person name="Copeland A."/>
            <person name="Lindquist E."/>
            <person name="Barry K."/>
            <person name="Schmutz J."/>
            <person name="Baker S.E."/>
            <person name="Ciuffetti L.M."/>
            <person name="Grigoriev I.V."/>
            <person name="Zhong S."/>
            <person name="Turgeon B.G."/>
        </authorList>
    </citation>
    <scope>NUCLEOTIDE SEQUENCE [LARGE SCALE GENOMIC DNA]</scope>
    <source>
        <strain evidence="13">C5 / ATCC 48332 / race O</strain>
    </source>
</reference>
<evidence type="ECO:0000259" key="11">
    <source>
        <dbReference type="Pfam" id="PF08263"/>
    </source>
</evidence>
<dbReference type="InterPro" id="IPR013210">
    <property type="entry name" value="LRR_N_plant-typ"/>
</dbReference>
<evidence type="ECO:0000256" key="1">
    <source>
        <dbReference type="ARBA" id="ARBA00004191"/>
    </source>
</evidence>
<dbReference type="GO" id="GO:0071555">
    <property type="term" value="P:cell wall organization"/>
    <property type="evidence" value="ECO:0007669"/>
    <property type="project" value="UniProtKB-KW"/>
</dbReference>
<dbReference type="OMA" id="SNWCGPD"/>
<dbReference type="InterPro" id="IPR001611">
    <property type="entry name" value="Leu-rich_rpt"/>
</dbReference>
<evidence type="ECO:0000256" key="9">
    <source>
        <dbReference type="ARBA" id="ARBA00041871"/>
    </source>
</evidence>
<reference evidence="12 13" key="1">
    <citation type="journal article" date="2012" name="PLoS Pathog.">
        <title>Diverse lifestyles and strategies of plant pathogenesis encoded in the genomes of eighteen Dothideomycetes fungi.</title>
        <authorList>
            <person name="Ohm R.A."/>
            <person name="Feau N."/>
            <person name="Henrissat B."/>
            <person name="Schoch C.L."/>
            <person name="Horwitz B.A."/>
            <person name="Barry K.W."/>
            <person name="Condon B.J."/>
            <person name="Copeland A.C."/>
            <person name="Dhillon B."/>
            <person name="Glaser F."/>
            <person name="Hesse C.N."/>
            <person name="Kosti I."/>
            <person name="LaButti K."/>
            <person name="Lindquist E.A."/>
            <person name="Lucas S."/>
            <person name="Salamov A.A."/>
            <person name="Bradshaw R.E."/>
            <person name="Ciuffetti L."/>
            <person name="Hamelin R.C."/>
            <person name="Kema G.H.J."/>
            <person name="Lawrence C."/>
            <person name="Scott J.A."/>
            <person name="Spatafora J.W."/>
            <person name="Turgeon B.G."/>
            <person name="de Wit P.J.G.M."/>
            <person name="Zhong S."/>
            <person name="Goodwin S.B."/>
            <person name="Grigoriev I.V."/>
        </authorList>
    </citation>
    <scope>NUCLEOTIDE SEQUENCE [LARGE SCALE GENOMIC DNA]</scope>
    <source>
        <strain evidence="13">C5 / ATCC 48332 / race O</strain>
    </source>
</reference>
<dbReference type="Gene3D" id="3.80.10.10">
    <property type="entry name" value="Ribonuclease Inhibitor"/>
    <property type="match status" value="2"/>
</dbReference>
<feature type="signal peptide" evidence="10">
    <location>
        <begin position="1"/>
        <end position="15"/>
    </location>
</feature>
<keyword evidence="2" id="KW-0134">Cell wall</keyword>
<dbReference type="PANTHER" id="PTHR32093">
    <property type="entry name" value="LEUCINE-RICH REPEAT EXTENSIN-LIKE PROTEIN 3-RELATED"/>
    <property type="match status" value="1"/>
</dbReference>
<evidence type="ECO:0000256" key="5">
    <source>
        <dbReference type="ARBA" id="ARBA00022729"/>
    </source>
</evidence>
<dbReference type="EMBL" id="KB445580">
    <property type="protein sequence ID" value="EMD88368.1"/>
    <property type="molecule type" value="Genomic_DNA"/>
</dbReference>
<dbReference type="InterPro" id="IPR032675">
    <property type="entry name" value="LRR_dom_sf"/>
</dbReference>
<accession>M2UK61</accession>
<dbReference type="OrthoDB" id="676979at2759"/>
<keyword evidence="3" id="KW-0964">Secreted</keyword>
<comment type="subcellular location">
    <subcellularLocation>
        <location evidence="1">Secreted</location>
        <location evidence="1">Cell wall</location>
    </subcellularLocation>
</comment>
<keyword evidence="4" id="KW-0433">Leucine-rich repeat</keyword>
<dbReference type="Pfam" id="PF08263">
    <property type="entry name" value="LRRNT_2"/>
    <property type="match status" value="1"/>
</dbReference>
<feature type="domain" description="Leucine-rich repeat-containing N-terminal plant-type" evidence="11">
    <location>
        <begin position="44"/>
        <end position="74"/>
    </location>
</feature>
<dbReference type="Pfam" id="PF00560">
    <property type="entry name" value="LRR_1"/>
    <property type="match status" value="4"/>
</dbReference>
<organism evidence="12 13">
    <name type="scientific">Cochliobolus heterostrophus (strain C5 / ATCC 48332 / race O)</name>
    <name type="common">Southern corn leaf blight fungus</name>
    <name type="synonym">Bipolaris maydis</name>
    <dbReference type="NCBI Taxonomy" id="701091"/>
    <lineage>
        <taxon>Eukaryota</taxon>
        <taxon>Fungi</taxon>
        <taxon>Dikarya</taxon>
        <taxon>Ascomycota</taxon>
        <taxon>Pezizomycotina</taxon>
        <taxon>Dothideomycetes</taxon>
        <taxon>Pleosporomycetidae</taxon>
        <taxon>Pleosporales</taxon>
        <taxon>Pleosporineae</taxon>
        <taxon>Pleosporaceae</taxon>
        <taxon>Bipolaris</taxon>
    </lineage>
</organism>
<evidence type="ECO:0000256" key="6">
    <source>
        <dbReference type="ARBA" id="ARBA00022737"/>
    </source>
</evidence>
<keyword evidence="6" id="KW-0677">Repeat</keyword>
<gene>
    <name evidence="12" type="ORF">COCHEDRAFT_1216289</name>
</gene>
<keyword evidence="5 10" id="KW-0732">Signal</keyword>
<evidence type="ECO:0000256" key="7">
    <source>
        <dbReference type="ARBA" id="ARBA00023278"/>
    </source>
</evidence>
<evidence type="ECO:0000256" key="4">
    <source>
        <dbReference type="ARBA" id="ARBA00022614"/>
    </source>
</evidence>
<evidence type="ECO:0000256" key="10">
    <source>
        <dbReference type="SAM" id="SignalP"/>
    </source>
</evidence>
<evidence type="ECO:0000256" key="2">
    <source>
        <dbReference type="ARBA" id="ARBA00022512"/>
    </source>
</evidence>
<sequence length="307" mass="33296">MLALVLSGFFALSQAAPAKTLVKYSNEPSDMPANLWRDLKTAKAFAKQVTGPPEILANWTASGDDLCSWEGFYCYPNPDNNILSLAAIDFNEFYLSGKLRLTGFLDKFPDLSLFHANTNNFSGQVPDISQMHYLFEIDLSNNQFSGPFPQNLLRANQLTFLDLRYNKFSGPIPGNVFTAYPDLDALFFNDNKFSGQIPNEIGAFPGSYIVLANNHLSGPIPDTLGNAGSLLEFMASGNKLFGSIPGSIGSIANLTLFDVSNNKLTGTIPETLCASKSLQVLNVTGNRLSNDLGPICQASKANGILLM</sequence>
<dbReference type="Proteomes" id="UP000016936">
    <property type="component" value="Unassembled WGS sequence"/>
</dbReference>
<feature type="chain" id="PRO_5012723163" description="Cell wall hydroxyproline-rich glycoprotein" evidence="10">
    <location>
        <begin position="16"/>
        <end position="307"/>
    </location>
</feature>
<evidence type="ECO:0000313" key="12">
    <source>
        <dbReference type="EMBL" id="EMD88368.1"/>
    </source>
</evidence>
<name>M2UK61_COCH5</name>
<evidence type="ECO:0000256" key="3">
    <source>
        <dbReference type="ARBA" id="ARBA00022525"/>
    </source>
</evidence>
<keyword evidence="8" id="KW-0961">Cell wall biogenesis/degradation</keyword>
<evidence type="ECO:0000256" key="8">
    <source>
        <dbReference type="ARBA" id="ARBA00023316"/>
    </source>
</evidence>